<reference evidence="3 4" key="1">
    <citation type="journal article" date="2014" name="Nat. Commun.">
        <title>Multiple recent horizontal transfers of a large genomic region in cheese making fungi.</title>
        <authorList>
            <person name="Cheeseman K."/>
            <person name="Ropars J."/>
            <person name="Renault P."/>
            <person name="Dupont J."/>
            <person name="Gouzy J."/>
            <person name="Branca A."/>
            <person name="Abraham A.L."/>
            <person name="Ceppi M."/>
            <person name="Conseiller E."/>
            <person name="Debuchy R."/>
            <person name="Malagnac F."/>
            <person name="Goarin A."/>
            <person name="Silar P."/>
            <person name="Lacoste S."/>
            <person name="Sallet E."/>
            <person name="Bensimon A."/>
            <person name="Giraud T."/>
            <person name="Brygoo Y."/>
        </authorList>
    </citation>
    <scope>NUCLEOTIDE SEQUENCE [LARGE SCALE GENOMIC DNA]</scope>
    <source>
        <strain evidence="4">FM 013</strain>
    </source>
</reference>
<protein>
    <submittedName>
        <fullName evidence="3">Str. FM013</fullName>
    </submittedName>
</protein>
<gene>
    <name evidence="3" type="ORF">PCAMFM013_S003g000530</name>
</gene>
<feature type="region of interest" description="Disordered" evidence="2">
    <location>
        <begin position="133"/>
        <end position="193"/>
    </location>
</feature>
<proteinExistence type="predicted"/>
<sequence length="380" mass="40561">MAPIDPNNPAFGFDQPAFDSQGFLNGLDFGPDTPFNASNGFNHHEMSPELLKSLDEFFNTLPPDGLDPEFAFDQPISTIPVNCSAQPVTHNLPAHAPYSRVSYDPSIGIPYTLEDTDADKVRKWENLIARANLANAGMPPSPPEPIQEETAGQSPQSVDSPNSLFESPGSSSAGSSSAGSSSASSPSAGSSSAEASSAAASSVEIVAAPSATPSTPSPPQVLVATVAPSNSVTNVTANAIPRTVNLPRALTNPKGYVQHVSPFAPIATVNPPPDSGPHSRELENARSRIQSLAKERNYYQRSLRKATAIDPKTGKTTIQMLQAQNTSLRRINAKQAEDLQQLKEAVQQQRDQFAALGNKYNELVIEFHKNKVELRELKGQ</sequence>
<name>A0A0G4P0D9_PENC3</name>
<keyword evidence="4" id="KW-1185">Reference proteome</keyword>
<dbReference type="AlphaFoldDB" id="A0A0G4P0D9"/>
<feature type="coiled-coil region" evidence="1">
    <location>
        <begin position="282"/>
        <end position="359"/>
    </location>
</feature>
<dbReference type="EMBL" id="HG793136">
    <property type="protein sequence ID" value="CRL19739.1"/>
    <property type="molecule type" value="Genomic_DNA"/>
</dbReference>
<evidence type="ECO:0000313" key="3">
    <source>
        <dbReference type="EMBL" id="CRL19739.1"/>
    </source>
</evidence>
<dbReference type="Proteomes" id="UP000053732">
    <property type="component" value="Unassembled WGS sequence"/>
</dbReference>
<organism evidence="3 4">
    <name type="scientific">Penicillium camemberti (strain FM 013)</name>
    <dbReference type="NCBI Taxonomy" id="1429867"/>
    <lineage>
        <taxon>Eukaryota</taxon>
        <taxon>Fungi</taxon>
        <taxon>Dikarya</taxon>
        <taxon>Ascomycota</taxon>
        <taxon>Pezizomycotina</taxon>
        <taxon>Eurotiomycetes</taxon>
        <taxon>Eurotiomycetidae</taxon>
        <taxon>Eurotiales</taxon>
        <taxon>Aspergillaceae</taxon>
        <taxon>Penicillium</taxon>
    </lineage>
</organism>
<keyword evidence="1" id="KW-0175">Coiled coil</keyword>
<evidence type="ECO:0000313" key="4">
    <source>
        <dbReference type="Proteomes" id="UP000053732"/>
    </source>
</evidence>
<evidence type="ECO:0000256" key="2">
    <source>
        <dbReference type="SAM" id="MobiDB-lite"/>
    </source>
</evidence>
<feature type="compositionally biased region" description="Polar residues" evidence="2">
    <location>
        <begin position="150"/>
        <end position="165"/>
    </location>
</feature>
<feature type="compositionally biased region" description="Low complexity" evidence="2">
    <location>
        <begin position="166"/>
        <end position="193"/>
    </location>
</feature>
<evidence type="ECO:0000256" key="1">
    <source>
        <dbReference type="SAM" id="Coils"/>
    </source>
</evidence>
<accession>A0A0G4P0D9</accession>